<dbReference type="InterPro" id="IPR036291">
    <property type="entry name" value="NAD(P)-bd_dom_sf"/>
</dbReference>
<feature type="domain" description="Gfo/Idh/MocA-like oxidoreductase N-terminal" evidence="2">
    <location>
        <begin position="10"/>
        <end position="128"/>
    </location>
</feature>
<dbReference type="SUPFAM" id="SSF55347">
    <property type="entry name" value="Glyceraldehyde-3-phosphate dehydrogenase-like, C-terminal domain"/>
    <property type="match status" value="1"/>
</dbReference>
<dbReference type="AlphaFoldDB" id="A0A6B0YX90"/>
<dbReference type="InterPro" id="IPR000683">
    <property type="entry name" value="Gfo/Idh/MocA-like_OxRdtase_N"/>
</dbReference>
<evidence type="ECO:0000259" key="3">
    <source>
        <dbReference type="Pfam" id="PF22725"/>
    </source>
</evidence>
<dbReference type="GO" id="GO:0000166">
    <property type="term" value="F:nucleotide binding"/>
    <property type="evidence" value="ECO:0007669"/>
    <property type="project" value="InterPro"/>
</dbReference>
<comment type="caution">
    <text evidence="4">The sequence shown here is derived from an EMBL/GenBank/DDBJ whole genome shotgun (WGS) entry which is preliminary data.</text>
</comment>
<feature type="domain" description="GFO/IDH/MocA-like oxidoreductase" evidence="3">
    <location>
        <begin position="157"/>
        <end position="236"/>
    </location>
</feature>
<evidence type="ECO:0000256" key="1">
    <source>
        <dbReference type="ARBA" id="ARBA00023002"/>
    </source>
</evidence>
<dbReference type="InterPro" id="IPR050463">
    <property type="entry name" value="Gfo/Idh/MocA_oxidrdct_glycsds"/>
</dbReference>
<dbReference type="PANTHER" id="PTHR43818:SF11">
    <property type="entry name" value="BCDNA.GH03377"/>
    <property type="match status" value="1"/>
</dbReference>
<dbReference type="SUPFAM" id="SSF51735">
    <property type="entry name" value="NAD(P)-binding Rossmann-fold domains"/>
    <property type="match status" value="1"/>
</dbReference>
<protein>
    <submittedName>
        <fullName evidence="4">Gfo/Idh/MocA family oxidoreductase</fullName>
    </submittedName>
</protein>
<dbReference type="PANTHER" id="PTHR43818">
    <property type="entry name" value="BCDNA.GH03377"/>
    <property type="match status" value="1"/>
</dbReference>
<evidence type="ECO:0000313" key="4">
    <source>
        <dbReference type="EMBL" id="MXY94352.1"/>
    </source>
</evidence>
<organism evidence="4">
    <name type="scientific">Caldilineaceae bacterium SB0664_bin_27</name>
    <dbReference type="NCBI Taxonomy" id="2605260"/>
    <lineage>
        <taxon>Bacteria</taxon>
        <taxon>Bacillati</taxon>
        <taxon>Chloroflexota</taxon>
        <taxon>Caldilineae</taxon>
        <taxon>Caldilineales</taxon>
        <taxon>Caldilineaceae</taxon>
    </lineage>
</organism>
<keyword evidence="1" id="KW-0560">Oxidoreductase</keyword>
<proteinExistence type="predicted"/>
<reference evidence="4" key="1">
    <citation type="submission" date="2019-09" db="EMBL/GenBank/DDBJ databases">
        <title>Characterisation of the sponge microbiome using genome-centric metagenomics.</title>
        <authorList>
            <person name="Engelberts J.P."/>
            <person name="Robbins S.J."/>
            <person name="De Goeij J.M."/>
            <person name="Aranda M."/>
            <person name="Bell S.C."/>
            <person name="Webster N.S."/>
        </authorList>
    </citation>
    <scope>NUCLEOTIDE SEQUENCE</scope>
    <source>
        <strain evidence="4">SB0664_bin_27</strain>
    </source>
</reference>
<evidence type="ECO:0000259" key="2">
    <source>
        <dbReference type="Pfam" id="PF01408"/>
    </source>
</evidence>
<gene>
    <name evidence="4" type="ORF">F4Y42_13000</name>
</gene>
<accession>A0A6B0YX90</accession>
<dbReference type="EMBL" id="VXRG01000107">
    <property type="protein sequence ID" value="MXY94352.1"/>
    <property type="molecule type" value="Genomic_DNA"/>
</dbReference>
<dbReference type="GO" id="GO:0016491">
    <property type="term" value="F:oxidoreductase activity"/>
    <property type="evidence" value="ECO:0007669"/>
    <property type="project" value="UniProtKB-KW"/>
</dbReference>
<dbReference type="Gene3D" id="3.40.50.720">
    <property type="entry name" value="NAD(P)-binding Rossmann-like Domain"/>
    <property type="match status" value="1"/>
</dbReference>
<dbReference type="Pfam" id="PF22725">
    <property type="entry name" value="GFO_IDH_MocA_C3"/>
    <property type="match status" value="1"/>
</dbReference>
<sequence>MTSSHEQPFGWALIGCGGIGRSHSRWAVDTPDIDVHAFCDINEEAASSYYEQFEGRYYTTDAERIFADDSIEIVTIATTHGTHAELALAAFEAGKHVYLEKPMAMTTADCMRIYHAMQAAGKKLMINFSIRFSGATRAIKSRLQPAKVSHAQVMLGREDLTRWQWLPGIGGGPLFDVGVHLADLLCWMHDSPPVEISATGGQVTHPGQLASPEIIDTVAANIRFANGSVATYLMSDAGFSEKLTKWFFTFNDGQQSAVLDKHFRRATITTPDPVSGELTTESYSPPFIDRMPLLVDAIRNDTDPYVPAYPGIVATLVLENLIESVHSGQPQKVELPAELNT</sequence>
<dbReference type="InterPro" id="IPR055170">
    <property type="entry name" value="GFO_IDH_MocA-like_dom"/>
</dbReference>
<dbReference type="Gene3D" id="3.30.360.10">
    <property type="entry name" value="Dihydrodipicolinate Reductase, domain 2"/>
    <property type="match status" value="1"/>
</dbReference>
<dbReference type="Pfam" id="PF01408">
    <property type="entry name" value="GFO_IDH_MocA"/>
    <property type="match status" value="1"/>
</dbReference>
<name>A0A6B0YX90_9CHLR</name>